<dbReference type="Proteomes" id="UP000582182">
    <property type="component" value="Unassembled WGS sequence"/>
</dbReference>
<keyword evidence="5" id="KW-0349">Heme</keyword>
<feature type="non-terminal residue" evidence="13">
    <location>
        <position position="188"/>
    </location>
</feature>
<evidence type="ECO:0000256" key="1">
    <source>
        <dbReference type="ARBA" id="ARBA00001971"/>
    </source>
</evidence>
<organism evidence="13 14">
    <name type="scientific">Turnix velox</name>
    <name type="common">Little buttonquail</name>
    <dbReference type="NCBI Taxonomy" id="2529409"/>
    <lineage>
        <taxon>Eukaryota</taxon>
        <taxon>Metazoa</taxon>
        <taxon>Chordata</taxon>
        <taxon>Craniata</taxon>
        <taxon>Vertebrata</taxon>
        <taxon>Euteleostomi</taxon>
        <taxon>Archelosauria</taxon>
        <taxon>Archosauria</taxon>
        <taxon>Dinosauria</taxon>
        <taxon>Saurischia</taxon>
        <taxon>Theropoda</taxon>
        <taxon>Coelurosauria</taxon>
        <taxon>Aves</taxon>
        <taxon>Neognathae</taxon>
        <taxon>Neoaves</taxon>
        <taxon>Charadriiformes</taxon>
        <taxon>Turnicidae</taxon>
        <taxon>Turnix</taxon>
    </lineage>
</organism>
<dbReference type="InterPro" id="IPR001128">
    <property type="entry name" value="Cyt_P450"/>
</dbReference>
<evidence type="ECO:0000256" key="6">
    <source>
        <dbReference type="ARBA" id="ARBA00022723"/>
    </source>
</evidence>
<keyword evidence="10" id="KW-0408">Iron</keyword>
<comment type="subcellular location">
    <subcellularLocation>
        <location evidence="3">Endoplasmic reticulum membrane</location>
        <topology evidence="3">Peripheral membrane protein</topology>
    </subcellularLocation>
    <subcellularLocation>
        <location evidence="2">Microsome membrane</location>
        <topology evidence="2">Peripheral membrane protein</topology>
    </subcellularLocation>
</comment>
<dbReference type="Pfam" id="PF00067">
    <property type="entry name" value="p450"/>
    <property type="match status" value="1"/>
</dbReference>
<evidence type="ECO:0000256" key="4">
    <source>
        <dbReference type="ARBA" id="ARBA00010617"/>
    </source>
</evidence>
<keyword evidence="7" id="KW-0256">Endoplasmic reticulum</keyword>
<dbReference type="InterPro" id="IPR050182">
    <property type="entry name" value="Cytochrome_P450_fam2"/>
</dbReference>
<gene>
    <name evidence="13" type="primary">Cyp2w1_1</name>
    <name evidence="13" type="ORF">TURVEL_R06935</name>
</gene>
<dbReference type="Gene3D" id="1.10.630.10">
    <property type="entry name" value="Cytochrome P450"/>
    <property type="match status" value="1"/>
</dbReference>
<dbReference type="PRINTS" id="PR00463">
    <property type="entry name" value="EP450I"/>
</dbReference>
<evidence type="ECO:0000256" key="7">
    <source>
        <dbReference type="ARBA" id="ARBA00022824"/>
    </source>
</evidence>
<dbReference type="InterPro" id="IPR036396">
    <property type="entry name" value="Cyt_P450_sf"/>
</dbReference>
<dbReference type="GO" id="GO:0016712">
    <property type="term" value="F:oxidoreductase activity, acting on paired donors, with incorporation or reduction of molecular oxygen, reduced flavin or flavoprotein as one donor, and incorporation of one atom of oxygen"/>
    <property type="evidence" value="ECO:0007669"/>
    <property type="project" value="TreeGrafter"/>
</dbReference>
<dbReference type="AlphaFoldDB" id="A0A7L3KZL0"/>
<dbReference type="GO" id="GO:0006082">
    <property type="term" value="P:organic acid metabolic process"/>
    <property type="evidence" value="ECO:0007669"/>
    <property type="project" value="TreeGrafter"/>
</dbReference>
<evidence type="ECO:0000256" key="3">
    <source>
        <dbReference type="ARBA" id="ARBA00004406"/>
    </source>
</evidence>
<evidence type="ECO:0000256" key="12">
    <source>
        <dbReference type="ARBA" id="ARBA00023136"/>
    </source>
</evidence>
<keyword evidence="12" id="KW-0472">Membrane</keyword>
<dbReference type="PANTHER" id="PTHR24300:SF291">
    <property type="entry name" value="CYTOCHROME P450 2W1"/>
    <property type="match status" value="1"/>
</dbReference>
<evidence type="ECO:0000313" key="13">
    <source>
        <dbReference type="EMBL" id="NXU47175.1"/>
    </source>
</evidence>
<evidence type="ECO:0000256" key="10">
    <source>
        <dbReference type="ARBA" id="ARBA00023004"/>
    </source>
</evidence>
<accession>A0A7L3KZL0</accession>
<reference evidence="13 14" key="1">
    <citation type="submission" date="2019-09" db="EMBL/GenBank/DDBJ databases">
        <title>Bird 10,000 Genomes (B10K) Project - Family phase.</title>
        <authorList>
            <person name="Zhang G."/>
        </authorList>
    </citation>
    <scope>NUCLEOTIDE SEQUENCE [LARGE SCALE GENOMIC DNA]</scope>
    <source>
        <strain evidence="13">B10K-DU-029-46</strain>
    </source>
</reference>
<evidence type="ECO:0000313" key="14">
    <source>
        <dbReference type="Proteomes" id="UP000582182"/>
    </source>
</evidence>
<feature type="non-terminal residue" evidence="13">
    <location>
        <position position="1"/>
    </location>
</feature>
<dbReference type="SUPFAM" id="SSF48264">
    <property type="entry name" value="Cytochrome P450"/>
    <property type="match status" value="1"/>
</dbReference>
<evidence type="ECO:0000256" key="2">
    <source>
        <dbReference type="ARBA" id="ARBA00004174"/>
    </source>
</evidence>
<comment type="caution">
    <text evidence="13">The sequence shown here is derived from an EMBL/GenBank/DDBJ whole genome shotgun (WGS) entry which is preliminary data.</text>
</comment>
<dbReference type="GO" id="GO:0006805">
    <property type="term" value="P:xenobiotic metabolic process"/>
    <property type="evidence" value="ECO:0007669"/>
    <property type="project" value="TreeGrafter"/>
</dbReference>
<sequence>LAVLLATMLYVLKAFKQFALNMPPGPFPLPLIGNLHLLDIKRQDRSLMKVAEKYGPVFTVHLGFQRVVVLTGYEAVKEALLSKSNVFLDRPAVPIFLQMQHGNGVLFSSKELWKFTRRFTLATLRDLGMGKHLGEERIVGELGFLTEKIRSFQGEAFPLKLLNYGPSNIISTIVFGKRFDYEDPVFLN</sequence>
<comment type="cofactor">
    <cofactor evidence="1">
        <name>heme</name>
        <dbReference type="ChEBI" id="CHEBI:30413"/>
    </cofactor>
</comment>
<dbReference type="EMBL" id="VZTY01000359">
    <property type="protein sequence ID" value="NXU47175.1"/>
    <property type="molecule type" value="Genomic_DNA"/>
</dbReference>
<dbReference type="OrthoDB" id="1055148at2759"/>
<evidence type="ECO:0000256" key="8">
    <source>
        <dbReference type="ARBA" id="ARBA00022848"/>
    </source>
</evidence>
<keyword evidence="6" id="KW-0479">Metal-binding</keyword>
<keyword evidence="9" id="KW-0560">Oxidoreductase</keyword>
<protein>
    <submittedName>
        <fullName evidence="13">CP2W1 protein</fullName>
    </submittedName>
</protein>
<dbReference type="PANTHER" id="PTHR24300">
    <property type="entry name" value="CYTOCHROME P450 508A4-RELATED"/>
    <property type="match status" value="1"/>
</dbReference>
<dbReference type="GO" id="GO:0005506">
    <property type="term" value="F:iron ion binding"/>
    <property type="evidence" value="ECO:0007669"/>
    <property type="project" value="InterPro"/>
</dbReference>
<keyword evidence="11" id="KW-0503">Monooxygenase</keyword>
<evidence type="ECO:0000256" key="9">
    <source>
        <dbReference type="ARBA" id="ARBA00023002"/>
    </source>
</evidence>
<dbReference type="GO" id="GO:0020037">
    <property type="term" value="F:heme binding"/>
    <property type="evidence" value="ECO:0007669"/>
    <property type="project" value="InterPro"/>
</dbReference>
<evidence type="ECO:0000256" key="5">
    <source>
        <dbReference type="ARBA" id="ARBA00022617"/>
    </source>
</evidence>
<keyword evidence="14" id="KW-1185">Reference proteome</keyword>
<name>A0A7L3KZL0_9CHAR</name>
<dbReference type="InterPro" id="IPR002401">
    <property type="entry name" value="Cyt_P450_E_grp-I"/>
</dbReference>
<comment type="similarity">
    <text evidence="4">Belongs to the cytochrome P450 family.</text>
</comment>
<proteinExistence type="inferred from homology"/>
<dbReference type="GO" id="GO:0005789">
    <property type="term" value="C:endoplasmic reticulum membrane"/>
    <property type="evidence" value="ECO:0007669"/>
    <property type="project" value="UniProtKB-SubCell"/>
</dbReference>
<keyword evidence="8" id="KW-0492">Microsome</keyword>
<evidence type="ECO:0000256" key="11">
    <source>
        <dbReference type="ARBA" id="ARBA00023033"/>
    </source>
</evidence>
<dbReference type="FunFam" id="1.10.630.10:FF:000238">
    <property type="entry name" value="Cytochrome P450 2A6"/>
    <property type="match status" value="1"/>
</dbReference>